<evidence type="ECO:0000313" key="3">
    <source>
        <dbReference type="Proteomes" id="UP001301216"/>
    </source>
</evidence>
<dbReference type="RefSeq" id="WP_265986987.1">
    <property type="nucleotide sequence ID" value="NZ_JAPHAV010000023.1"/>
</dbReference>
<organism evidence="2 3">
    <name type="scientific">Ochrobactrum chromiisoli</name>
    <dbReference type="NCBI Taxonomy" id="2993941"/>
    <lineage>
        <taxon>Bacteria</taxon>
        <taxon>Pseudomonadati</taxon>
        <taxon>Pseudomonadota</taxon>
        <taxon>Alphaproteobacteria</taxon>
        <taxon>Hyphomicrobiales</taxon>
        <taxon>Brucellaceae</taxon>
        <taxon>Brucella/Ochrobactrum group</taxon>
        <taxon>Ochrobactrum</taxon>
    </lineage>
</organism>
<evidence type="ECO:0000259" key="1">
    <source>
        <dbReference type="Pfam" id="PF22479"/>
    </source>
</evidence>
<comment type="caution">
    <text evidence="2">The sequence shown here is derived from an EMBL/GenBank/DDBJ whole genome shotgun (WGS) entry which is preliminary data.</text>
</comment>
<keyword evidence="3" id="KW-1185">Reference proteome</keyword>
<sequence>MDEVYKIPLIPGTPQSLTVVFGEKEYRLTLRFRDVDDGGSLWTLDIADVQSNDDIVCGIPLVTGTDLLAQYRYLNIPGSLIVHTDGEPDSVPAFENLGQDSNLYFVVQ</sequence>
<feature type="domain" description="Cyanophage baseplate Pam3 plug gp18" evidence="1">
    <location>
        <begin position="5"/>
        <end position="106"/>
    </location>
</feature>
<protein>
    <recommendedName>
        <fullName evidence="1">Cyanophage baseplate Pam3 plug gp18 domain-containing protein</fullName>
    </recommendedName>
</protein>
<name>A0ABT3QUG8_9HYPH</name>
<dbReference type="InterPro" id="IPR054252">
    <property type="entry name" value="Pam3_gp18"/>
</dbReference>
<reference evidence="2 3" key="1">
    <citation type="submission" date="2022-11" db="EMBL/GenBank/DDBJ databases">
        <title>Brucella sp. YY2X, whole genome shotgun sequencing project.</title>
        <authorList>
            <person name="Yang Y."/>
        </authorList>
    </citation>
    <scope>NUCLEOTIDE SEQUENCE [LARGE SCALE GENOMIC DNA]</scope>
    <source>
        <strain evidence="2 3">YY2X</strain>
    </source>
</reference>
<dbReference type="EMBL" id="JAPHAV010000023">
    <property type="protein sequence ID" value="MCX2699262.1"/>
    <property type="molecule type" value="Genomic_DNA"/>
</dbReference>
<gene>
    <name evidence="2" type="ORF">OPR82_21390</name>
</gene>
<accession>A0ABT3QUG8</accession>
<proteinExistence type="predicted"/>
<dbReference type="Pfam" id="PF22479">
    <property type="entry name" value="Pam3_gp18"/>
    <property type="match status" value="1"/>
</dbReference>
<evidence type="ECO:0000313" key="2">
    <source>
        <dbReference type="EMBL" id="MCX2699262.1"/>
    </source>
</evidence>
<dbReference type="Proteomes" id="UP001301216">
    <property type="component" value="Unassembled WGS sequence"/>
</dbReference>